<evidence type="ECO:0000256" key="5">
    <source>
        <dbReference type="ARBA" id="ARBA00024934"/>
    </source>
</evidence>
<dbReference type="NCBIfam" id="TIGR01396">
    <property type="entry name" value="FlgB"/>
    <property type="match status" value="1"/>
</dbReference>
<name>Q2SDT8_HAHCH</name>
<sequence>MAISFDKALGIHEQALNVRTRRAEVLANNIANADTPGFRARDIDFKAVLRQAKSIEDSLEVVTTDDAHMAIKTPAEGALLYRQPLQPSIDGNTVDTQTEIVQYSKNALDFQASFEFLNSRLKGIVSAIKGE</sequence>
<evidence type="ECO:0000256" key="6">
    <source>
        <dbReference type="PIRNR" id="PIRNR002889"/>
    </source>
</evidence>
<keyword evidence="8" id="KW-0966">Cell projection</keyword>
<dbReference type="KEGG" id="hch:HCH_04482"/>
<dbReference type="PANTHER" id="PTHR30435:SF12">
    <property type="entry name" value="FLAGELLAR BASAL BODY ROD PROTEIN FLGB"/>
    <property type="match status" value="1"/>
</dbReference>
<comment type="subcellular location">
    <subcellularLocation>
        <location evidence="1 6">Bacterial flagellum basal body</location>
    </subcellularLocation>
</comment>
<dbReference type="EMBL" id="CP000155">
    <property type="protein sequence ID" value="ABC31186.1"/>
    <property type="molecule type" value="Genomic_DNA"/>
</dbReference>
<dbReference type="AlphaFoldDB" id="Q2SDT8"/>
<organism evidence="8 9">
    <name type="scientific">Hahella chejuensis (strain KCTC 2396)</name>
    <dbReference type="NCBI Taxonomy" id="349521"/>
    <lineage>
        <taxon>Bacteria</taxon>
        <taxon>Pseudomonadati</taxon>
        <taxon>Pseudomonadota</taxon>
        <taxon>Gammaproteobacteria</taxon>
        <taxon>Oceanospirillales</taxon>
        <taxon>Hahellaceae</taxon>
        <taxon>Hahella</taxon>
    </lineage>
</organism>
<keyword evidence="8" id="KW-0969">Cilium</keyword>
<dbReference type="InterPro" id="IPR001444">
    <property type="entry name" value="Flag_bb_rod_N"/>
</dbReference>
<accession>Q2SDT8</accession>
<dbReference type="PROSITE" id="PS00588">
    <property type="entry name" value="FLAGELLA_BB_ROD"/>
    <property type="match status" value="1"/>
</dbReference>
<evidence type="ECO:0000313" key="9">
    <source>
        <dbReference type="Proteomes" id="UP000000238"/>
    </source>
</evidence>
<gene>
    <name evidence="8" type="primary">flgB2</name>
    <name evidence="8" type="ordered locus">HCH_04482</name>
</gene>
<dbReference type="GO" id="GO:0030694">
    <property type="term" value="C:bacterial-type flagellum basal body, rod"/>
    <property type="evidence" value="ECO:0007669"/>
    <property type="project" value="InterPro"/>
</dbReference>
<evidence type="ECO:0000256" key="4">
    <source>
        <dbReference type="ARBA" id="ARBA00023143"/>
    </source>
</evidence>
<protein>
    <recommendedName>
        <fullName evidence="3 6">Flagellar basal body rod protein FlgB</fullName>
    </recommendedName>
</protein>
<dbReference type="InterPro" id="IPR006300">
    <property type="entry name" value="FlgB"/>
</dbReference>
<dbReference type="GO" id="GO:0071978">
    <property type="term" value="P:bacterial-type flagellum-dependent swarming motility"/>
    <property type="evidence" value="ECO:0007669"/>
    <property type="project" value="TreeGrafter"/>
</dbReference>
<dbReference type="RefSeq" id="WP_011398253.1">
    <property type="nucleotide sequence ID" value="NC_007645.1"/>
</dbReference>
<dbReference type="InterPro" id="IPR019776">
    <property type="entry name" value="Flagellar_basal_body_rod_CS"/>
</dbReference>
<comment type="subunit">
    <text evidence="6">The basal body constitutes a major portion of the flagellar organelle and consists of a number of rings mounted on a central rod.</text>
</comment>
<dbReference type="Proteomes" id="UP000000238">
    <property type="component" value="Chromosome"/>
</dbReference>
<proteinExistence type="inferred from homology"/>
<dbReference type="eggNOG" id="COG1815">
    <property type="taxonomic scope" value="Bacteria"/>
</dbReference>
<dbReference type="OrthoDB" id="9788334at2"/>
<evidence type="ECO:0000256" key="3">
    <source>
        <dbReference type="ARBA" id="ARBA00014376"/>
    </source>
</evidence>
<dbReference type="HOGENOM" id="CLU_125463_1_0_6"/>
<keyword evidence="9" id="KW-1185">Reference proteome</keyword>
<evidence type="ECO:0000313" key="8">
    <source>
        <dbReference type="EMBL" id="ABC31186.1"/>
    </source>
</evidence>
<keyword evidence="4 6" id="KW-0975">Bacterial flagellum</keyword>
<comment type="function">
    <text evidence="5 6">Structural component of flagellum, the bacterial motility apparatus. Part of the rod structure of flagellar basal body.</text>
</comment>
<evidence type="ECO:0000259" key="7">
    <source>
        <dbReference type="Pfam" id="PF00460"/>
    </source>
</evidence>
<evidence type="ECO:0000256" key="2">
    <source>
        <dbReference type="ARBA" id="ARBA00009677"/>
    </source>
</evidence>
<dbReference type="Pfam" id="PF00460">
    <property type="entry name" value="Flg_bb_rod"/>
    <property type="match status" value="1"/>
</dbReference>
<feature type="domain" description="Flagellar basal body rod protein N-terminal" evidence="7">
    <location>
        <begin position="11"/>
        <end position="39"/>
    </location>
</feature>
<comment type="similarity">
    <text evidence="2 6">Belongs to the flagella basal body rod proteins family.</text>
</comment>
<evidence type="ECO:0000256" key="1">
    <source>
        <dbReference type="ARBA" id="ARBA00004117"/>
    </source>
</evidence>
<dbReference type="STRING" id="349521.HCH_04482"/>
<dbReference type="PANTHER" id="PTHR30435">
    <property type="entry name" value="FLAGELLAR PROTEIN"/>
    <property type="match status" value="1"/>
</dbReference>
<keyword evidence="8" id="KW-0282">Flagellum</keyword>
<reference evidence="8 9" key="1">
    <citation type="journal article" date="2005" name="Nucleic Acids Res.">
        <title>Genomic blueprint of Hahella chejuensis, a marine microbe producing an algicidal agent.</title>
        <authorList>
            <person name="Jeong H."/>
            <person name="Yim J.H."/>
            <person name="Lee C."/>
            <person name="Choi S.-H."/>
            <person name="Park Y.K."/>
            <person name="Yoon S.H."/>
            <person name="Hur C.-G."/>
            <person name="Kang H.-Y."/>
            <person name="Kim D."/>
            <person name="Lee H.H."/>
            <person name="Park K.H."/>
            <person name="Park S.-H."/>
            <person name="Park H.-S."/>
            <person name="Lee H.K."/>
            <person name="Oh T.K."/>
            <person name="Kim J.F."/>
        </authorList>
    </citation>
    <scope>NUCLEOTIDE SEQUENCE [LARGE SCALE GENOMIC DNA]</scope>
    <source>
        <strain evidence="8 9">KCTC 2396</strain>
    </source>
</reference>
<dbReference type="PIRSF" id="PIRSF002889">
    <property type="entry name" value="Rod_FlgB"/>
    <property type="match status" value="1"/>
</dbReference>